<accession>Q2T6H6</accession>
<dbReference type="HOGENOM" id="CLU_2080381_0_0_4"/>
<sequence>MAWVLLLSVYAAFHRRHTLWFKWVGLTPMAEFGFPHHEVATNGDPMSVITDRFEAVDESGNKYNVVVRQDVIDTSTFAEQSSELGLKEYRLSNGEPLNRVSENVFRLVRSGVEITRI</sequence>
<organism evidence="1 2">
    <name type="scientific">Burkholderia thailandensis (strain ATCC 700388 / DSM 13276 / CCUG 48851 / CIP 106301 / E264)</name>
    <dbReference type="NCBI Taxonomy" id="271848"/>
    <lineage>
        <taxon>Bacteria</taxon>
        <taxon>Pseudomonadati</taxon>
        <taxon>Pseudomonadota</taxon>
        <taxon>Betaproteobacteria</taxon>
        <taxon>Burkholderiales</taxon>
        <taxon>Burkholderiaceae</taxon>
        <taxon>Burkholderia</taxon>
        <taxon>pseudomallei group</taxon>
    </lineage>
</organism>
<dbReference type="EMBL" id="CP000085">
    <property type="protein sequence ID" value="ABC34863.1"/>
    <property type="molecule type" value="Genomic_DNA"/>
</dbReference>
<dbReference type="AlphaFoldDB" id="Q2T6H6"/>
<name>Q2T6H6_BURTA</name>
<keyword evidence="2" id="KW-1185">Reference proteome</keyword>
<proteinExistence type="predicted"/>
<dbReference type="RefSeq" id="WP_011401109.1">
    <property type="nucleotide sequence ID" value="NC_007650.1"/>
</dbReference>
<dbReference type="GeneID" id="92981720"/>
<dbReference type="Proteomes" id="UP000001930">
    <property type="component" value="Chromosome II"/>
</dbReference>
<evidence type="ECO:0000313" key="1">
    <source>
        <dbReference type="EMBL" id="ABC34863.1"/>
    </source>
</evidence>
<gene>
    <name evidence="1" type="ordered locus">BTH_II1026</name>
</gene>
<reference evidence="1 2" key="1">
    <citation type="journal article" date="2005" name="BMC Genomics">
        <title>Bacterial genome adaptation to niches: divergence of the potential virulence genes in three Burkholderia species of different survival strategies.</title>
        <authorList>
            <person name="Kim H.S."/>
            <person name="Schell M.A."/>
            <person name="Yu Y."/>
            <person name="Ulrich R.L."/>
            <person name="Sarria S.H."/>
            <person name="Nierman W.C."/>
            <person name="DeShazer D."/>
        </authorList>
    </citation>
    <scope>NUCLEOTIDE SEQUENCE [LARGE SCALE GENOMIC DNA]</scope>
    <source>
        <strain evidence="2">ATCC 700388 / DSM 13276 / CCUG 48851 / CIP 106301 / E264</strain>
    </source>
</reference>
<evidence type="ECO:0000313" key="2">
    <source>
        <dbReference type="Proteomes" id="UP000001930"/>
    </source>
</evidence>
<protein>
    <submittedName>
        <fullName evidence="1">Gp64</fullName>
    </submittedName>
</protein>
<dbReference type="KEGG" id="bte:BTH_II1026"/>